<keyword evidence="6" id="KW-0548">Nucleotidyltransferase</keyword>
<evidence type="ECO:0000259" key="5">
    <source>
        <dbReference type="Pfam" id="PF25597"/>
    </source>
</evidence>
<feature type="region of interest" description="Disordered" evidence="2">
    <location>
        <begin position="828"/>
        <end position="890"/>
    </location>
</feature>
<dbReference type="PANTHER" id="PTHR11439:SF467">
    <property type="entry name" value="INTEGRASE CATALYTIC DOMAIN-CONTAINING PROTEIN"/>
    <property type="match status" value="1"/>
</dbReference>
<dbReference type="SUPFAM" id="SSF56672">
    <property type="entry name" value="DNA/RNA polymerases"/>
    <property type="match status" value="1"/>
</dbReference>
<dbReference type="InterPro" id="IPR013103">
    <property type="entry name" value="RVT_2"/>
</dbReference>
<dbReference type="Pfam" id="PF07727">
    <property type="entry name" value="RVT_2"/>
    <property type="match status" value="1"/>
</dbReference>
<dbReference type="Pfam" id="PF14223">
    <property type="entry name" value="Retrotran_gag_2"/>
    <property type="match status" value="1"/>
</dbReference>
<dbReference type="InterPro" id="IPR057670">
    <property type="entry name" value="SH3_retrovirus"/>
</dbReference>
<feature type="region of interest" description="Disordered" evidence="2">
    <location>
        <begin position="63"/>
        <end position="90"/>
    </location>
</feature>
<feature type="compositionally biased region" description="Low complexity" evidence="2">
    <location>
        <begin position="864"/>
        <end position="877"/>
    </location>
</feature>
<keyword evidence="6" id="KW-0695">RNA-directed DNA polymerase</keyword>
<feature type="domain" description="Reverse transcriptase Ty1/copia-type" evidence="3">
    <location>
        <begin position="935"/>
        <end position="1178"/>
    </location>
</feature>
<feature type="domain" description="Retroviral polymerase SH3-like" evidence="5">
    <location>
        <begin position="765"/>
        <end position="825"/>
    </location>
</feature>
<keyword evidence="6" id="KW-0808">Transferase</keyword>
<dbReference type="Proteomes" id="UP000188268">
    <property type="component" value="Unassembled WGS sequence"/>
</dbReference>
<evidence type="ECO:0000313" key="7">
    <source>
        <dbReference type="Proteomes" id="UP000188268"/>
    </source>
</evidence>
<dbReference type="OrthoDB" id="1692315at2759"/>
<dbReference type="GO" id="GO:0004190">
    <property type="term" value="F:aspartic-type endopeptidase activity"/>
    <property type="evidence" value="ECO:0007669"/>
    <property type="project" value="UniProtKB-KW"/>
</dbReference>
<evidence type="ECO:0000259" key="4">
    <source>
        <dbReference type="Pfam" id="PF22936"/>
    </source>
</evidence>
<keyword evidence="1" id="KW-0645">Protease</keyword>
<dbReference type="Pfam" id="PF22936">
    <property type="entry name" value="Pol_BBD"/>
    <property type="match status" value="1"/>
</dbReference>
<proteinExistence type="predicted"/>
<dbReference type="EMBL" id="AWWV01015695">
    <property type="protein sequence ID" value="OMO51796.1"/>
    <property type="molecule type" value="Genomic_DNA"/>
</dbReference>
<accession>A0A1R3G125</accession>
<keyword evidence="1" id="KW-0378">Hydrolase</keyword>
<keyword evidence="1" id="KW-0064">Aspartyl protease</keyword>
<keyword evidence="7" id="KW-1185">Reference proteome</keyword>
<feature type="region of interest" description="Disordered" evidence="2">
    <location>
        <begin position="465"/>
        <end position="506"/>
    </location>
</feature>
<dbReference type="GO" id="GO:0003964">
    <property type="term" value="F:RNA-directed DNA polymerase activity"/>
    <property type="evidence" value="ECO:0007669"/>
    <property type="project" value="UniProtKB-KW"/>
</dbReference>
<organism evidence="6 7">
    <name type="scientific">Corchorus capsularis</name>
    <name type="common">Jute</name>
    <dbReference type="NCBI Taxonomy" id="210143"/>
    <lineage>
        <taxon>Eukaryota</taxon>
        <taxon>Viridiplantae</taxon>
        <taxon>Streptophyta</taxon>
        <taxon>Embryophyta</taxon>
        <taxon>Tracheophyta</taxon>
        <taxon>Spermatophyta</taxon>
        <taxon>Magnoliopsida</taxon>
        <taxon>eudicotyledons</taxon>
        <taxon>Gunneridae</taxon>
        <taxon>Pentapetalae</taxon>
        <taxon>rosids</taxon>
        <taxon>malvids</taxon>
        <taxon>Malvales</taxon>
        <taxon>Malvaceae</taxon>
        <taxon>Grewioideae</taxon>
        <taxon>Apeibeae</taxon>
        <taxon>Corchorus</taxon>
    </lineage>
</organism>
<dbReference type="InterPro" id="IPR043502">
    <property type="entry name" value="DNA/RNA_pol_sf"/>
</dbReference>
<reference evidence="6 7" key="1">
    <citation type="submission" date="2013-09" db="EMBL/GenBank/DDBJ databases">
        <title>Corchorus capsularis genome sequencing.</title>
        <authorList>
            <person name="Alam M."/>
            <person name="Haque M.S."/>
            <person name="Islam M.S."/>
            <person name="Emdad E.M."/>
            <person name="Islam M.M."/>
            <person name="Ahmed B."/>
            <person name="Halim A."/>
            <person name="Hossen Q.M.M."/>
            <person name="Hossain M.Z."/>
            <person name="Ahmed R."/>
            <person name="Khan M.M."/>
            <person name="Islam R."/>
            <person name="Rashid M.M."/>
            <person name="Khan S.A."/>
            <person name="Rahman M.S."/>
            <person name="Alam M."/>
        </authorList>
    </citation>
    <scope>NUCLEOTIDE SEQUENCE [LARGE SCALE GENOMIC DNA]</scope>
    <source>
        <strain evidence="7">cv. CVL-1</strain>
        <tissue evidence="6">Whole seedling</tissue>
    </source>
</reference>
<dbReference type="STRING" id="210143.A0A1R3G125"/>
<protein>
    <submittedName>
        <fullName evidence="6">Reverse transcriptase, RNA-dependent DNA polymerase</fullName>
    </submittedName>
</protein>
<dbReference type="Pfam" id="PF25597">
    <property type="entry name" value="SH3_retrovirus"/>
    <property type="match status" value="1"/>
</dbReference>
<evidence type="ECO:0000256" key="1">
    <source>
        <dbReference type="ARBA" id="ARBA00022750"/>
    </source>
</evidence>
<dbReference type="InterPro" id="IPR054722">
    <property type="entry name" value="PolX-like_BBD"/>
</dbReference>
<comment type="caution">
    <text evidence="6">The sequence shown here is derived from an EMBL/GenBank/DDBJ whole genome shotgun (WGS) entry which is preliminary data.</text>
</comment>
<sequence length="1500" mass="171281">MEEINKANENKRLKKEANQLAAVLKEMKSGLDVVTAKVQALTAKIRPIDKKLQYQIQKLTRASGLQQVSSNDKSDDAQNNEDPLNYRPNPDMLISKVDMMPEDGIGVYRPPKFAPAVVEEDHRMSREEKNALRREKEALRRASQSAYIRDMMDDLEGKPEEVREIIGAKSRELSRYMSALDLSKNTMYHARTKHIDVRYHWLRMATEDKELQLKKIHTDRNVVGMLTKVVPREKLELCSNLAGMDTLVKANFNGDNLQLKSKKREQRNQLSIAISGWRDILCDFASGSMMKLTTTNYNIWKPMMEDHLYCKDLYDPILGDSGKPKDTSDDDWKKLDRKSLGTIRKWVDITVFHYVAQEKSAHAAWEKLAALYERKSPMNKAFGARKLSNMKYKEGQSMAEYLSDYQEMLNLLLTMKIDLGEEVNVLFLLGSMPESWDTLVVTVTNSAPDKKVTMKMAKDALLNEEARRTNRESGSNQALVTQNRGRSREKGQGFRGRSKSKNRSKSRDSVKLLSLCVIVCGHGDCNHVADPSIEWIVDISAAYHCVPKRELFTTYKAGDFGETRMGNKSVSQILGIGDIVVQTSTGCTLTLKNVRQIPDLRMNLLSINVLDKEGYESRQKDGQWKLFYGSLLVAKGSLCCTMYKTWLKHCGNNVNAVEDDASPNLWHNRLTHLSEKGCYFWRDSPSFLYPRPKVKVESLGGNRYFVTFIDDASRRTWVFCEIQKPVKVACYLINRSPSAPLGFDIPEKVWSDKNPSYAHLKVFGCKAFLHVPKEQRSKLDSKVTPCIFVGYGGEEFGYRFWDPEKKNIVRSRDVVFHEHETIADFEKKEKTSRVVHDDDDLTPTTVPPRRATDGGDEQDAVGIEQGEQPPLPENNEPQLRRSARGNIPSTKYPSSEFVLLTDDGEPESFRDVQSTSDKQRWLEAMQEEMDSLQKNGTYELVELPKGKRPLKNKWVFKLKKDGNKLVRYKTCLVVKGFAQKACIDFDEIFSPVVKMSSIRVVLGLAASLNLEIEQLDVKTAFLHGDLQEEIYMDQPEGFKVKGKEHMVCRLKKSLYGLKQALRQWYKKFDSFMVSHLFKRTATDPCVYFRSFGNNFIILLLYVDDMLIVGQDVELISKLKDDLSRSFDMKDLGPAKQILGMDIIRDRKAGKLWLSQEKYVERILKRFNMQDAKSVSTPLANHFKLTKKSCPVSEKKKDEMAVILYSSVVGSLMYLMVCTRPDIAHAVGVMSRFLSNPGKVHWEAVKWIFRYLRGTSKMCLSFETSQTILEGFTDADMAGDLDSRKSTSGYIFTFAGGAVSCSLSCRSVLPCLLRRLNILQRLKQSALDLSKNTMYHARTKHIDVRYHWLRMATEDKELQLKKIHTDKNVADMLTKVVPREKLELCSNLAGMDTLVKANFKAFPTLFTRAPVKKDKKIEKHLKKSRNIGMGKLKKRKLCMNFIILDHNDRIQLILLKIGLSLLSERLLSSDYSLMAAVWGLAPPIWKEGSGKFPIDSFLVNA</sequence>
<evidence type="ECO:0000259" key="3">
    <source>
        <dbReference type="Pfam" id="PF07727"/>
    </source>
</evidence>
<name>A0A1R3G125_COCAP</name>
<dbReference type="PANTHER" id="PTHR11439">
    <property type="entry name" value="GAG-POL-RELATED RETROTRANSPOSON"/>
    <property type="match status" value="1"/>
</dbReference>
<feature type="compositionally biased region" description="Polar residues" evidence="2">
    <location>
        <begin position="472"/>
        <end position="484"/>
    </location>
</feature>
<dbReference type="Gramene" id="OMO51796">
    <property type="protein sequence ID" value="OMO51796"/>
    <property type="gene ID" value="CCACVL1_29587"/>
</dbReference>
<gene>
    <name evidence="6" type="ORF">CCACVL1_29587</name>
</gene>
<dbReference type="CDD" id="cd09272">
    <property type="entry name" value="RNase_HI_RT_Ty1"/>
    <property type="match status" value="2"/>
</dbReference>
<evidence type="ECO:0000256" key="2">
    <source>
        <dbReference type="SAM" id="MobiDB-lite"/>
    </source>
</evidence>
<feature type="domain" description="Retrovirus-related Pol polyprotein from transposon TNT 1-94-like beta-barrel" evidence="4">
    <location>
        <begin position="535"/>
        <end position="615"/>
    </location>
</feature>
<evidence type="ECO:0000313" key="6">
    <source>
        <dbReference type="EMBL" id="OMO51796.1"/>
    </source>
</evidence>